<comment type="caution">
    <text evidence="1">The sequence shown here is derived from an EMBL/GenBank/DDBJ whole genome shotgun (WGS) entry which is preliminary data.</text>
</comment>
<keyword evidence="2" id="KW-1185">Reference proteome</keyword>
<reference evidence="2" key="1">
    <citation type="journal article" date="2015" name="Nat. Genet.">
        <title>The genome and transcriptome of the zoonotic hookworm Ancylostoma ceylanicum identify infection-specific gene families.</title>
        <authorList>
            <person name="Schwarz E.M."/>
            <person name="Hu Y."/>
            <person name="Antoshechkin I."/>
            <person name="Miller M.M."/>
            <person name="Sternberg P.W."/>
            <person name="Aroian R.V."/>
        </authorList>
    </citation>
    <scope>NUCLEOTIDE SEQUENCE</scope>
    <source>
        <strain evidence="2">HY135</strain>
    </source>
</reference>
<organism evidence="1 2">
    <name type="scientific">Ancylostoma ceylanicum</name>
    <dbReference type="NCBI Taxonomy" id="53326"/>
    <lineage>
        <taxon>Eukaryota</taxon>
        <taxon>Metazoa</taxon>
        <taxon>Ecdysozoa</taxon>
        <taxon>Nematoda</taxon>
        <taxon>Chromadorea</taxon>
        <taxon>Rhabditida</taxon>
        <taxon>Rhabditina</taxon>
        <taxon>Rhabditomorpha</taxon>
        <taxon>Strongyloidea</taxon>
        <taxon>Ancylostomatidae</taxon>
        <taxon>Ancylostomatinae</taxon>
        <taxon>Ancylostoma</taxon>
    </lineage>
</organism>
<gene>
    <name evidence="1" type="primary">Acey_s0278.g1171</name>
    <name evidence="1" type="ORF">Y032_0278g1171</name>
</gene>
<evidence type="ECO:0000313" key="2">
    <source>
        <dbReference type="Proteomes" id="UP000024635"/>
    </source>
</evidence>
<dbReference type="EMBL" id="JARK01001614">
    <property type="protein sequence ID" value="EYB86490.1"/>
    <property type="molecule type" value="Genomic_DNA"/>
</dbReference>
<accession>A0A016S748</accession>
<sequence length="98" mass="11025">MEFFSKCAVVSVLSSQFCVDPYTARGTVLRLKSCRPVVEYLITGVLHGQKRQCDEGTDAEPPVEHARYEILHEWSAGLPTQNGAPSHMWIDAELRAEY</sequence>
<protein>
    <submittedName>
        <fullName evidence="1">Uncharacterized protein</fullName>
    </submittedName>
</protein>
<dbReference type="Proteomes" id="UP000024635">
    <property type="component" value="Unassembled WGS sequence"/>
</dbReference>
<proteinExistence type="predicted"/>
<dbReference type="AlphaFoldDB" id="A0A016S748"/>
<name>A0A016S748_9BILA</name>
<evidence type="ECO:0000313" key="1">
    <source>
        <dbReference type="EMBL" id="EYB86490.1"/>
    </source>
</evidence>